<comment type="similarity">
    <text evidence="1">Belongs to the DCC1 family.</text>
</comment>
<evidence type="ECO:0000256" key="2">
    <source>
        <dbReference type="ARBA" id="ARBA00022705"/>
    </source>
</evidence>
<proteinExistence type="inferred from homology"/>
<feature type="compositionally biased region" description="Low complexity" evidence="3">
    <location>
        <begin position="48"/>
        <end position="62"/>
    </location>
</feature>
<dbReference type="HOGENOM" id="CLU_037336_0_0_1"/>
<feature type="region of interest" description="Disordered" evidence="3">
    <location>
        <begin position="98"/>
        <end position="125"/>
    </location>
</feature>
<evidence type="ECO:0008006" key="6">
    <source>
        <dbReference type="Google" id="ProtNLM"/>
    </source>
</evidence>
<dbReference type="Proteomes" id="UP000053599">
    <property type="component" value="Unassembled WGS sequence"/>
</dbReference>
<dbReference type="GO" id="GO:0000775">
    <property type="term" value="C:chromosome, centromeric region"/>
    <property type="evidence" value="ECO:0007669"/>
    <property type="project" value="TreeGrafter"/>
</dbReference>
<organism evidence="4 5">
    <name type="scientific">Exophiala sideris</name>
    <dbReference type="NCBI Taxonomy" id="1016849"/>
    <lineage>
        <taxon>Eukaryota</taxon>
        <taxon>Fungi</taxon>
        <taxon>Dikarya</taxon>
        <taxon>Ascomycota</taxon>
        <taxon>Pezizomycotina</taxon>
        <taxon>Eurotiomycetes</taxon>
        <taxon>Chaetothyriomycetidae</taxon>
        <taxon>Chaetothyriales</taxon>
        <taxon>Herpotrichiellaceae</taxon>
        <taxon>Exophiala</taxon>
    </lineage>
</organism>
<dbReference type="AlphaFoldDB" id="A0A0D1XF99"/>
<evidence type="ECO:0000256" key="1">
    <source>
        <dbReference type="ARBA" id="ARBA00007017"/>
    </source>
</evidence>
<dbReference type="GO" id="GO:0000785">
    <property type="term" value="C:chromatin"/>
    <property type="evidence" value="ECO:0007669"/>
    <property type="project" value="TreeGrafter"/>
</dbReference>
<name>A0A0D1XF99_9EURO</name>
<dbReference type="OrthoDB" id="5199543at2759"/>
<reference evidence="4 5" key="1">
    <citation type="submission" date="2015-01" db="EMBL/GenBank/DDBJ databases">
        <title>The Genome Sequence of Exophiala sideris CBS121828.</title>
        <authorList>
            <consortium name="The Broad Institute Genomics Platform"/>
            <person name="Cuomo C."/>
            <person name="de Hoog S."/>
            <person name="Gorbushina A."/>
            <person name="Stielow B."/>
            <person name="Teixiera M."/>
            <person name="Abouelleil A."/>
            <person name="Chapman S.B."/>
            <person name="Priest M."/>
            <person name="Young S.K."/>
            <person name="Wortman J."/>
            <person name="Nusbaum C."/>
            <person name="Birren B."/>
        </authorList>
    </citation>
    <scope>NUCLEOTIDE SEQUENCE [LARGE SCALE GENOMIC DNA]</scope>
    <source>
        <strain evidence="4 5">CBS 121828</strain>
    </source>
</reference>
<dbReference type="GO" id="GO:0031390">
    <property type="term" value="C:Ctf18 RFC-like complex"/>
    <property type="evidence" value="ECO:0007669"/>
    <property type="project" value="InterPro"/>
</dbReference>
<dbReference type="InterPro" id="IPR019128">
    <property type="entry name" value="Dcc1"/>
</dbReference>
<dbReference type="STRING" id="1016849.A0A0D1XF99"/>
<feature type="region of interest" description="Disordered" evidence="3">
    <location>
        <begin position="42"/>
        <end position="66"/>
    </location>
</feature>
<evidence type="ECO:0000313" key="4">
    <source>
        <dbReference type="EMBL" id="KIV86796.1"/>
    </source>
</evidence>
<dbReference type="GO" id="GO:0006260">
    <property type="term" value="P:DNA replication"/>
    <property type="evidence" value="ECO:0007669"/>
    <property type="project" value="UniProtKB-KW"/>
</dbReference>
<evidence type="ECO:0000256" key="3">
    <source>
        <dbReference type="SAM" id="MobiDB-lite"/>
    </source>
</evidence>
<accession>A0A0D1XF99</accession>
<protein>
    <recommendedName>
        <fullName evidence="6">Sister chromatid cohesion protein Dcc1</fullName>
    </recommendedName>
</protein>
<dbReference type="GO" id="GO:0034088">
    <property type="term" value="P:maintenance of mitotic sister chromatid cohesion"/>
    <property type="evidence" value="ECO:0007669"/>
    <property type="project" value="TreeGrafter"/>
</dbReference>
<gene>
    <name evidence="4" type="ORF">PV11_02384</name>
</gene>
<dbReference type="EMBL" id="KN846951">
    <property type="protein sequence ID" value="KIV86796.1"/>
    <property type="molecule type" value="Genomic_DNA"/>
</dbReference>
<evidence type="ECO:0000313" key="5">
    <source>
        <dbReference type="Proteomes" id="UP000053599"/>
    </source>
</evidence>
<keyword evidence="2" id="KW-0235">DNA replication</keyword>
<sequence>MSTQHSGFPPVPFSATYPQESFRLLELPPELVSLIESQDKKTTRLTFKSAPASSSKRPPIAKNGYHEDAGQGYLHLCSDQKVWAVKQVSTSNSVYVTQTDRPRVKRRRIEDESQTNGGSPMSVDADVVSTNDVEDRAGITTISQVRNILELIEVKTTESDVETRIRDIVPLYTEDDDDEEMGVNDIRGVRLQELLEDVSAPTNAILAIAKKLFVFSLSRKKDEGQEAHRIYIPTSTLLLCAWKAFFQQCAISGVKMDEEGFDGAALRNVLDDLTASENDSTHGEGGKGSGTVIVSVVKAILRRFADSSTSTPTSGDVDYSGTNQVLDTVPTVTSWKDTEASEQVGRWILESLRRESKPQSSAKQVQLDDFRRQWTEILPDSWATKSCDVAALVKSVDGVTVACDEHGNEVLRFADPGGFDDILGIGNGLGLGRAPIKSAAAKATPASNAVDAAKNEKKRKWHEKFGAQRSVAAVKR</sequence>
<dbReference type="Pfam" id="PF09724">
    <property type="entry name" value="Dcc1"/>
    <property type="match status" value="1"/>
</dbReference>
<dbReference type="PANTHER" id="PTHR13395:SF6">
    <property type="entry name" value="SISTER CHROMATID COHESION PROTEIN DCC1"/>
    <property type="match status" value="1"/>
</dbReference>
<dbReference type="PANTHER" id="PTHR13395">
    <property type="entry name" value="SISTER CHROMATID COHESION PROTEIN DCC1-RELATED"/>
    <property type="match status" value="1"/>
</dbReference>